<gene>
    <name evidence="1" type="ORF">SAMN05192554_10282</name>
</gene>
<sequence>MESAARDSDEPPTVGVVGTQEETVERIRTAVSEANAVPLAGDPASVGDAAFVVAVGERALGDLASAAVDVPVLPVAAGAGVRSVAADAATTAIRAVIEDDVARTTRRALAVRVGDERHDAVFDVTLVTTEPARISEYRVAADGEEVSQFRADGVVVATPAGTRGYARAAGAPVVAGATGVATVVPIGPFAIDTDHWVVPQEDVVLSVERDEGSVSLLVDDRPASTVDPAVPVRLSPGHELEILCPPQSEPPW</sequence>
<accession>A0A1G9T1E9</accession>
<dbReference type="PANTHER" id="PTHR20275:SF43">
    <property type="entry name" value="BIFUNCTIONAL NADP PHOSPHATASE_NAD KINASE"/>
    <property type="match status" value="1"/>
</dbReference>
<proteinExistence type="predicted"/>
<dbReference type="GO" id="GO:0019674">
    <property type="term" value="P:NAD+ metabolic process"/>
    <property type="evidence" value="ECO:0007669"/>
    <property type="project" value="InterPro"/>
</dbReference>
<protein>
    <submittedName>
        <fullName evidence="1">NAD+ kinase</fullName>
    </submittedName>
</protein>
<dbReference type="InterPro" id="IPR016064">
    <property type="entry name" value="NAD/diacylglycerol_kinase_sf"/>
</dbReference>
<dbReference type="STRING" id="996166.SAMN05192554_10282"/>
<reference evidence="1 2" key="1">
    <citation type="submission" date="2016-10" db="EMBL/GenBank/DDBJ databases">
        <authorList>
            <person name="de Groot N.N."/>
        </authorList>
    </citation>
    <scope>NUCLEOTIDE SEQUENCE [LARGE SCALE GENOMIC DNA]</scope>
    <source>
        <strain evidence="2">EB21,IBRC-M 10013,KCTC 4048</strain>
    </source>
</reference>
<dbReference type="Gene3D" id="2.60.200.30">
    <property type="entry name" value="Probable inorganic polyphosphate/atp-NAD kinase, domain 2"/>
    <property type="match status" value="1"/>
</dbReference>
<keyword evidence="1" id="KW-0418">Kinase</keyword>
<evidence type="ECO:0000313" key="1">
    <source>
        <dbReference type="EMBL" id="SDM41480.1"/>
    </source>
</evidence>
<dbReference type="PANTHER" id="PTHR20275">
    <property type="entry name" value="NAD KINASE"/>
    <property type="match status" value="1"/>
</dbReference>
<evidence type="ECO:0000313" key="2">
    <source>
        <dbReference type="Proteomes" id="UP000199370"/>
    </source>
</evidence>
<dbReference type="AlphaFoldDB" id="A0A1G9T1E9"/>
<keyword evidence="1" id="KW-0808">Transferase</keyword>
<dbReference type="InterPro" id="IPR017437">
    <property type="entry name" value="ATP-NAD_kinase_PpnK-typ_C"/>
</dbReference>
<organism evidence="1 2">
    <name type="scientific">Haloarchaeobius iranensis</name>
    <dbReference type="NCBI Taxonomy" id="996166"/>
    <lineage>
        <taxon>Archaea</taxon>
        <taxon>Methanobacteriati</taxon>
        <taxon>Methanobacteriota</taxon>
        <taxon>Stenosarchaea group</taxon>
        <taxon>Halobacteria</taxon>
        <taxon>Halobacteriales</taxon>
        <taxon>Halorubellaceae</taxon>
        <taxon>Haloarchaeobius</taxon>
    </lineage>
</organism>
<dbReference type="Pfam" id="PF20143">
    <property type="entry name" value="NAD_kinase_C"/>
    <property type="match status" value="1"/>
</dbReference>
<dbReference type="RefSeq" id="WP_089731324.1">
    <property type="nucleotide sequence ID" value="NZ_FNIA01000002.1"/>
</dbReference>
<dbReference type="OrthoDB" id="170401at2157"/>
<name>A0A1G9T1E9_9EURY</name>
<dbReference type="Proteomes" id="UP000199370">
    <property type="component" value="Unassembled WGS sequence"/>
</dbReference>
<dbReference type="GO" id="GO:0003951">
    <property type="term" value="F:NAD+ kinase activity"/>
    <property type="evidence" value="ECO:0007669"/>
    <property type="project" value="InterPro"/>
</dbReference>
<dbReference type="SUPFAM" id="SSF111331">
    <property type="entry name" value="NAD kinase/diacylglycerol kinase-like"/>
    <property type="match status" value="1"/>
</dbReference>
<keyword evidence="2" id="KW-1185">Reference proteome</keyword>
<dbReference type="EMBL" id="FNIA01000002">
    <property type="protein sequence ID" value="SDM41480.1"/>
    <property type="molecule type" value="Genomic_DNA"/>
</dbReference>
<dbReference type="GO" id="GO:0006741">
    <property type="term" value="P:NADP+ biosynthetic process"/>
    <property type="evidence" value="ECO:0007669"/>
    <property type="project" value="TreeGrafter"/>
</dbReference>